<reference evidence="2" key="1">
    <citation type="submission" date="2020-08" db="EMBL/GenBank/DDBJ databases">
        <title>Plant Genome Project.</title>
        <authorList>
            <person name="Zhang R.-G."/>
        </authorList>
    </citation>
    <scope>NUCLEOTIDE SEQUENCE</scope>
    <source>
        <strain evidence="2">WSP0</strain>
        <tissue evidence="2">Leaf</tissue>
    </source>
</reference>
<feature type="region of interest" description="Disordered" evidence="1">
    <location>
        <begin position="17"/>
        <end position="98"/>
    </location>
</feature>
<dbReference type="EMBL" id="JACTNZ010000009">
    <property type="protein sequence ID" value="KAG5531887.1"/>
    <property type="molecule type" value="Genomic_DNA"/>
</dbReference>
<proteinExistence type="predicted"/>
<protein>
    <submittedName>
        <fullName evidence="2">Uncharacterized protein</fullName>
    </submittedName>
</protein>
<feature type="compositionally biased region" description="Low complexity" evidence="1">
    <location>
        <begin position="21"/>
        <end position="32"/>
    </location>
</feature>
<dbReference type="Proteomes" id="UP000823749">
    <property type="component" value="Chromosome 9"/>
</dbReference>
<feature type="compositionally biased region" description="Pro residues" evidence="1">
    <location>
        <begin position="82"/>
        <end position="98"/>
    </location>
</feature>
<comment type="caution">
    <text evidence="2">The sequence shown here is derived from an EMBL/GenBank/DDBJ whole genome shotgun (WGS) entry which is preliminary data.</text>
</comment>
<evidence type="ECO:0000256" key="1">
    <source>
        <dbReference type="SAM" id="MobiDB-lite"/>
    </source>
</evidence>
<feature type="compositionally biased region" description="Low complexity" evidence="1">
    <location>
        <begin position="50"/>
        <end position="81"/>
    </location>
</feature>
<dbReference type="AlphaFoldDB" id="A0AAV6IWK5"/>
<feature type="compositionally biased region" description="Pro residues" evidence="1">
    <location>
        <begin position="33"/>
        <end position="49"/>
    </location>
</feature>
<keyword evidence="3" id="KW-1185">Reference proteome</keyword>
<organism evidence="2 3">
    <name type="scientific">Rhododendron griersonianum</name>
    <dbReference type="NCBI Taxonomy" id="479676"/>
    <lineage>
        <taxon>Eukaryota</taxon>
        <taxon>Viridiplantae</taxon>
        <taxon>Streptophyta</taxon>
        <taxon>Embryophyta</taxon>
        <taxon>Tracheophyta</taxon>
        <taxon>Spermatophyta</taxon>
        <taxon>Magnoliopsida</taxon>
        <taxon>eudicotyledons</taxon>
        <taxon>Gunneridae</taxon>
        <taxon>Pentapetalae</taxon>
        <taxon>asterids</taxon>
        <taxon>Ericales</taxon>
        <taxon>Ericaceae</taxon>
        <taxon>Ericoideae</taxon>
        <taxon>Rhodoreae</taxon>
        <taxon>Rhododendron</taxon>
    </lineage>
</organism>
<gene>
    <name evidence="2" type="ORF">RHGRI_026483</name>
</gene>
<evidence type="ECO:0000313" key="3">
    <source>
        <dbReference type="Proteomes" id="UP000823749"/>
    </source>
</evidence>
<sequence>MEKEPLSTRYCSLQIRAINTTQKQKPNQSPNKQKPPPPSPTAPPNPNPTTPQYQTPRTTTAHLWPSSAAIPTATSSSSANPRNPPLERPQPPWPRRLR</sequence>
<accession>A0AAV6IWK5</accession>
<name>A0AAV6IWK5_9ERIC</name>
<evidence type="ECO:0000313" key="2">
    <source>
        <dbReference type="EMBL" id="KAG5531887.1"/>
    </source>
</evidence>